<dbReference type="RefSeq" id="WP_253530021.1">
    <property type="nucleotide sequence ID" value="NZ_JAMZEL010000008.1"/>
</dbReference>
<dbReference type="InterPro" id="IPR010767">
    <property type="entry name" value="Phage_CGC-2007_Cje0229"/>
</dbReference>
<accession>A0ABT1FRX7</accession>
<name>A0ABT1FRX7_9BACT</name>
<protein>
    <submittedName>
        <fullName evidence="1">DUF1353 domain-containing protein</fullName>
    </submittedName>
</protein>
<evidence type="ECO:0000313" key="2">
    <source>
        <dbReference type="Proteomes" id="UP001204772"/>
    </source>
</evidence>
<keyword evidence="2" id="KW-1185">Reference proteome</keyword>
<dbReference type="Pfam" id="PF07087">
    <property type="entry name" value="DUF1353"/>
    <property type="match status" value="1"/>
</dbReference>
<comment type="caution">
    <text evidence="1">The sequence shown here is derived from an EMBL/GenBank/DDBJ whole genome shotgun (WGS) entry which is preliminary data.</text>
</comment>
<organism evidence="1 2">
    <name type="scientific">Runella salmonicolor</name>
    <dbReference type="NCBI Taxonomy" id="2950278"/>
    <lineage>
        <taxon>Bacteria</taxon>
        <taxon>Pseudomonadati</taxon>
        <taxon>Bacteroidota</taxon>
        <taxon>Cytophagia</taxon>
        <taxon>Cytophagales</taxon>
        <taxon>Spirosomataceae</taxon>
        <taxon>Runella</taxon>
    </lineage>
</organism>
<evidence type="ECO:0000313" key="1">
    <source>
        <dbReference type="EMBL" id="MCP1384461.1"/>
    </source>
</evidence>
<reference evidence="1 2" key="1">
    <citation type="submission" date="2022-06" db="EMBL/GenBank/DDBJ databases">
        <title>Runella sp. S5 genome sequencing.</title>
        <authorList>
            <person name="Park S."/>
        </authorList>
    </citation>
    <scope>NUCLEOTIDE SEQUENCE [LARGE SCALE GENOMIC DNA]</scope>
    <source>
        <strain evidence="1 2">S5</strain>
    </source>
</reference>
<dbReference type="Proteomes" id="UP001204772">
    <property type="component" value="Unassembled WGS sequence"/>
</dbReference>
<gene>
    <name evidence="1" type="ORF">NCI00_18630</name>
</gene>
<proteinExistence type="predicted"/>
<dbReference type="EMBL" id="JAMZEL010000008">
    <property type="protein sequence ID" value="MCP1384461.1"/>
    <property type="molecule type" value="Genomic_DNA"/>
</dbReference>
<sequence length="128" mass="15171">MSYITTYPNILLKKCADGKADWWEVTVRVKVRCELSPMGRIFIPDGFVSDFASTPRAFWWLVPPHGRTANACIVHDYLYEKKPLKASRKEVDLFWRELLKQCNVPAWQVWIMYKYVRLLGGFNWKKLK</sequence>